<name>A0AAD6J407_DREDA</name>
<evidence type="ECO:0000313" key="3">
    <source>
        <dbReference type="Proteomes" id="UP001221413"/>
    </source>
</evidence>
<dbReference type="AlphaFoldDB" id="A0AAD6J407"/>
<organism evidence="2 3">
    <name type="scientific">Drechslerella dactyloides</name>
    <name type="common">Nematode-trapping fungus</name>
    <name type="synonym">Arthrobotrys dactyloides</name>
    <dbReference type="NCBI Taxonomy" id="74499"/>
    <lineage>
        <taxon>Eukaryota</taxon>
        <taxon>Fungi</taxon>
        <taxon>Dikarya</taxon>
        <taxon>Ascomycota</taxon>
        <taxon>Pezizomycotina</taxon>
        <taxon>Orbiliomycetes</taxon>
        <taxon>Orbiliales</taxon>
        <taxon>Orbiliaceae</taxon>
        <taxon>Drechslerella</taxon>
    </lineage>
</organism>
<feature type="compositionally biased region" description="Low complexity" evidence="1">
    <location>
        <begin position="208"/>
        <end position="226"/>
    </location>
</feature>
<protein>
    <submittedName>
        <fullName evidence="2">Uncharacterized protein</fullName>
    </submittedName>
</protein>
<feature type="region of interest" description="Disordered" evidence="1">
    <location>
        <begin position="410"/>
        <end position="429"/>
    </location>
</feature>
<comment type="caution">
    <text evidence="2">The sequence shown here is derived from an EMBL/GenBank/DDBJ whole genome shotgun (WGS) entry which is preliminary data.</text>
</comment>
<evidence type="ECO:0000256" key="1">
    <source>
        <dbReference type="SAM" id="MobiDB-lite"/>
    </source>
</evidence>
<proteinExistence type="predicted"/>
<feature type="compositionally biased region" description="Basic residues" evidence="1">
    <location>
        <begin position="227"/>
        <end position="240"/>
    </location>
</feature>
<evidence type="ECO:0000313" key="2">
    <source>
        <dbReference type="EMBL" id="KAJ6261672.1"/>
    </source>
</evidence>
<dbReference type="Proteomes" id="UP001221413">
    <property type="component" value="Unassembled WGS sequence"/>
</dbReference>
<dbReference type="EMBL" id="JAQGDS010000003">
    <property type="protein sequence ID" value="KAJ6261672.1"/>
    <property type="molecule type" value="Genomic_DNA"/>
</dbReference>
<feature type="region of interest" description="Disordered" evidence="1">
    <location>
        <begin position="1"/>
        <end position="57"/>
    </location>
</feature>
<keyword evidence="3" id="KW-1185">Reference proteome</keyword>
<accession>A0AAD6J407</accession>
<gene>
    <name evidence="2" type="ORF">Dda_2470</name>
</gene>
<feature type="compositionally biased region" description="Polar residues" evidence="1">
    <location>
        <begin position="36"/>
        <end position="53"/>
    </location>
</feature>
<feature type="region of interest" description="Disordered" evidence="1">
    <location>
        <begin position="181"/>
        <end position="263"/>
    </location>
</feature>
<sequence length="839" mass="91041">MMRKRATNTAAAVSPVEPDVGNRREGLFGPDAGAKPTNTSGPVLTTTSGSDSGFASGLDGATPSNLFLESLRLTDSQSKKHVSGTNANPHPTVGLRVGCAAASSLVLGFSSAPKMGQPRTPSMSAGSDTCEAGSIEASTRNIYQKQTHETTFDLFANPCKPSLGAFEKPVALECNISLGPNRSEAPGWLQMDHYDNTTSSGTVDKSSKGTSTSASSEAGSSSPTPSARRKRGQSSKKIKPKKEDDDHSDSDEPDIAAKGRTGRRKLPTRAWACPLFKSDPSSHIDCMNKWWGLKRKVKAHLKDCHYKNHPLPPEIERSHKWDDWYEYVVRGTDKESRKRPNIDPNFVPIIIYLVKAGEQLGDQDSPCFGTRMLKLFQHTQRNPEEAEAIVQGIKAILSRADEPVESGNEQFAADSSTAPPCTGNPTLGQFGNQDVAIDTCSQWPTGESRLEPGLAPTNDFDCGSVEANEHMLLSNDQTFTLNDSPSHAQGALLYDQHSSVNATGDISQWIATSDFHTNSNISHEVMDGSAMSQNTTCKGRAPETESTTMLHGMAIGLRLGPIPYPGPSYPQGHSASVATATAAASDRIPSEFGDHADLTGFNMQLEVASGLAPRLFPAAPPTNPTTMDAMPAPRFLPSAQHRSNVSTIFAKRKRPRAESMENIRIPALDSRAYPLPTPSPSVYERPQLSSSLMTPLLTPFTAGTTSSITAPSHVILVIAGTRPELFRFTGSISNSIDEFINWLAQTFGFRFDDMKRWCLFINSDDGIVACRQEEVLPQLERFWGEVNVFLSRSIPWFWIDMPCTYNGLLENLMLPYRPNAVVSPLDAVNGLPLTGNNSW</sequence>
<reference evidence="2" key="1">
    <citation type="submission" date="2023-01" db="EMBL/GenBank/DDBJ databases">
        <title>The chitinases involved in constricting ring structure development in the nematode-trapping fungus Drechslerella dactyloides.</title>
        <authorList>
            <person name="Wang R."/>
            <person name="Zhang L."/>
            <person name="Tang P."/>
            <person name="Li S."/>
            <person name="Liang L."/>
        </authorList>
    </citation>
    <scope>NUCLEOTIDE SEQUENCE</scope>
    <source>
        <strain evidence="2">YMF1.00031</strain>
    </source>
</reference>